<organism evidence="11 12">
    <name type="scientific">Heracleum sosnowskyi</name>
    <dbReference type="NCBI Taxonomy" id="360622"/>
    <lineage>
        <taxon>Eukaryota</taxon>
        <taxon>Viridiplantae</taxon>
        <taxon>Streptophyta</taxon>
        <taxon>Embryophyta</taxon>
        <taxon>Tracheophyta</taxon>
        <taxon>Spermatophyta</taxon>
        <taxon>Magnoliopsida</taxon>
        <taxon>eudicotyledons</taxon>
        <taxon>Gunneridae</taxon>
        <taxon>Pentapetalae</taxon>
        <taxon>asterids</taxon>
        <taxon>campanulids</taxon>
        <taxon>Apiales</taxon>
        <taxon>Apiaceae</taxon>
        <taxon>Apioideae</taxon>
        <taxon>apioid superclade</taxon>
        <taxon>Tordylieae</taxon>
        <taxon>Tordyliinae</taxon>
        <taxon>Heracleum</taxon>
    </lineage>
</organism>
<dbReference type="SUPFAM" id="SSF50630">
    <property type="entry name" value="Acid proteases"/>
    <property type="match status" value="1"/>
</dbReference>
<dbReference type="InterPro" id="IPR033121">
    <property type="entry name" value="PEPTIDASE_A1"/>
</dbReference>
<keyword evidence="2" id="KW-0645">Protease</keyword>
<dbReference type="FunFam" id="2.40.70.10:FF:000015">
    <property type="entry name" value="Aspartyl protease family protein"/>
    <property type="match status" value="1"/>
</dbReference>
<evidence type="ECO:0000256" key="2">
    <source>
        <dbReference type="ARBA" id="ARBA00022670"/>
    </source>
</evidence>
<dbReference type="FunFam" id="2.40.70.10:FF:000027">
    <property type="entry name" value="Aspartic proteinase Asp1 isoform A"/>
    <property type="match status" value="1"/>
</dbReference>
<protein>
    <recommendedName>
        <fullName evidence="7">Aspartic proteinase Asp1</fullName>
    </recommendedName>
    <alternativeName>
        <fullName evidence="8">Nucellin-like protein</fullName>
    </alternativeName>
</protein>
<evidence type="ECO:0000256" key="6">
    <source>
        <dbReference type="ARBA" id="ARBA00022801"/>
    </source>
</evidence>
<dbReference type="Proteomes" id="UP001237642">
    <property type="component" value="Unassembled WGS sequence"/>
</dbReference>
<proteinExistence type="inferred from homology"/>
<evidence type="ECO:0000256" key="9">
    <source>
        <dbReference type="SAM" id="SignalP"/>
    </source>
</evidence>
<dbReference type="PANTHER" id="PTHR13683">
    <property type="entry name" value="ASPARTYL PROTEASES"/>
    <property type="match status" value="1"/>
</dbReference>
<evidence type="ECO:0000256" key="1">
    <source>
        <dbReference type="ARBA" id="ARBA00007447"/>
    </source>
</evidence>
<dbReference type="GO" id="GO:0004190">
    <property type="term" value="F:aspartic-type endopeptidase activity"/>
    <property type="evidence" value="ECO:0007669"/>
    <property type="project" value="UniProtKB-KW"/>
</dbReference>
<keyword evidence="4" id="KW-0677">Repeat</keyword>
<reference evidence="11" key="1">
    <citation type="submission" date="2023-02" db="EMBL/GenBank/DDBJ databases">
        <title>Genome of toxic invasive species Heracleum sosnowskyi carries increased number of genes despite the absence of recent whole-genome duplications.</title>
        <authorList>
            <person name="Schelkunov M."/>
            <person name="Shtratnikova V."/>
            <person name="Makarenko M."/>
            <person name="Klepikova A."/>
            <person name="Omelchenko D."/>
            <person name="Novikova G."/>
            <person name="Obukhova E."/>
            <person name="Bogdanov V."/>
            <person name="Penin A."/>
            <person name="Logacheva M."/>
        </authorList>
    </citation>
    <scope>NUCLEOTIDE SEQUENCE</scope>
    <source>
        <strain evidence="11">Hsosn_3</strain>
        <tissue evidence="11">Leaf</tissue>
    </source>
</reference>
<sequence>MDEQRIMVLFYLVALSATVQQCHSFSSDQLLKHENVTFQKGSSIIFNLSGNVYPTGYYYATVNIGNPPRPYFLNIDTKSKITLLQCDAPCVRCLPAPHPLYKQSNDIVKCDDPFCTLFRGYTVSRSNLPKQCLYVVAHADHEFSFGVIIRDLFPFKLTNGNTIIPRLGFGCGFYHDFGDGVHPPFTDGVLALGNRNTTISAQLSKLGLMQNIFGHCFSAQEGGFVFMGDDIVPSEIVWAPLLSYDDYVLGPAELRFDGQATGVEELEIYFDSGSTYTIFSSRAYVALLNGLNRTINRNHLKVANDDKTLPVCWKGTKAFKSIRDVENLFKPLVLSFTNSTNVQLQLSPEAYLIISDRGNVCLGILSGADFAMTDTITIGDISMQDQIMIYDLENYQIGWAPANCSELPKFS</sequence>
<dbReference type="InterPro" id="IPR021109">
    <property type="entry name" value="Peptidase_aspartic_dom_sf"/>
</dbReference>
<dbReference type="Pfam" id="PF14543">
    <property type="entry name" value="TAXi_N"/>
    <property type="match status" value="1"/>
</dbReference>
<evidence type="ECO:0000256" key="3">
    <source>
        <dbReference type="ARBA" id="ARBA00022729"/>
    </source>
</evidence>
<dbReference type="Pfam" id="PF14541">
    <property type="entry name" value="TAXi_C"/>
    <property type="match status" value="1"/>
</dbReference>
<feature type="domain" description="Peptidase A1" evidence="10">
    <location>
        <begin position="58"/>
        <end position="400"/>
    </location>
</feature>
<evidence type="ECO:0000259" key="10">
    <source>
        <dbReference type="PROSITE" id="PS51767"/>
    </source>
</evidence>
<gene>
    <name evidence="11" type="ORF">POM88_037242</name>
</gene>
<feature type="chain" id="PRO_5042033359" description="Aspartic proteinase Asp1" evidence="9">
    <location>
        <begin position="25"/>
        <end position="411"/>
    </location>
</feature>
<dbReference type="PANTHER" id="PTHR13683:SF227">
    <property type="entry name" value="EUKARYOTIC ASPARTYL PROTEASE FAMILY PROTEIN"/>
    <property type="match status" value="1"/>
</dbReference>
<comment type="similarity">
    <text evidence="1">Belongs to the peptidase A1 family.</text>
</comment>
<dbReference type="InterPro" id="IPR001461">
    <property type="entry name" value="Aspartic_peptidase_A1"/>
</dbReference>
<keyword evidence="6" id="KW-0378">Hydrolase</keyword>
<accession>A0AAD8HPW5</accession>
<keyword evidence="12" id="KW-1185">Reference proteome</keyword>
<evidence type="ECO:0000256" key="4">
    <source>
        <dbReference type="ARBA" id="ARBA00022737"/>
    </source>
</evidence>
<keyword evidence="5" id="KW-0064">Aspartyl protease</keyword>
<evidence type="ECO:0000313" key="11">
    <source>
        <dbReference type="EMBL" id="KAK1371150.1"/>
    </source>
</evidence>
<dbReference type="Gene3D" id="2.40.70.10">
    <property type="entry name" value="Acid Proteases"/>
    <property type="match status" value="2"/>
</dbReference>
<reference evidence="11" key="2">
    <citation type="submission" date="2023-05" db="EMBL/GenBank/DDBJ databases">
        <authorList>
            <person name="Schelkunov M.I."/>
        </authorList>
    </citation>
    <scope>NUCLEOTIDE SEQUENCE</scope>
    <source>
        <strain evidence="11">Hsosn_3</strain>
        <tissue evidence="11">Leaf</tissue>
    </source>
</reference>
<dbReference type="InterPro" id="IPR032861">
    <property type="entry name" value="TAXi_N"/>
</dbReference>
<dbReference type="AlphaFoldDB" id="A0AAD8HPW5"/>
<keyword evidence="3 9" id="KW-0732">Signal</keyword>
<evidence type="ECO:0000256" key="5">
    <source>
        <dbReference type="ARBA" id="ARBA00022750"/>
    </source>
</evidence>
<evidence type="ECO:0000256" key="7">
    <source>
        <dbReference type="ARBA" id="ARBA00068871"/>
    </source>
</evidence>
<evidence type="ECO:0000256" key="8">
    <source>
        <dbReference type="ARBA" id="ARBA00077656"/>
    </source>
</evidence>
<name>A0AAD8HPW5_9APIA</name>
<evidence type="ECO:0000313" key="12">
    <source>
        <dbReference type="Proteomes" id="UP001237642"/>
    </source>
</evidence>
<dbReference type="InterPro" id="IPR032799">
    <property type="entry name" value="TAXi_C"/>
</dbReference>
<dbReference type="EMBL" id="JAUIZM010000008">
    <property type="protein sequence ID" value="KAK1371150.1"/>
    <property type="molecule type" value="Genomic_DNA"/>
</dbReference>
<comment type="caution">
    <text evidence="11">The sequence shown here is derived from an EMBL/GenBank/DDBJ whole genome shotgun (WGS) entry which is preliminary data.</text>
</comment>
<dbReference type="GO" id="GO:0006508">
    <property type="term" value="P:proteolysis"/>
    <property type="evidence" value="ECO:0007669"/>
    <property type="project" value="UniProtKB-KW"/>
</dbReference>
<dbReference type="PROSITE" id="PS51767">
    <property type="entry name" value="PEPTIDASE_A1"/>
    <property type="match status" value="1"/>
</dbReference>
<feature type="signal peptide" evidence="9">
    <location>
        <begin position="1"/>
        <end position="24"/>
    </location>
</feature>